<keyword evidence="10" id="KW-1185">Reference proteome</keyword>
<keyword evidence="2 8" id="KW-0645">Protease</keyword>
<comment type="similarity">
    <text evidence="1 8">Belongs to the SOS response-associated peptidase family.</text>
</comment>
<dbReference type="EC" id="3.4.-.-" evidence="8"/>
<proteinExistence type="inferred from homology"/>
<evidence type="ECO:0000256" key="4">
    <source>
        <dbReference type="ARBA" id="ARBA00022801"/>
    </source>
</evidence>
<evidence type="ECO:0000256" key="8">
    <source>
        <dbReference type="RuleBase" id="RU364100"/>
    </source>
</evidence>
<dbReference type="PANTHER" id="PTHR13604">
    <property type="entry name" value="DC12-RELATED"/>
    <property type="match status" value="1"/>
</dbReference>
<reference evidence="9 10" key="1">
    <citation type="submission" date="2023-08" db="EMBL/GenBank/DDBJ databases">
        <title>Characterization of two Paracoccaceae strains isolated from Phycosphere and proposal of Xinfangfangia lacusdiani sp. nov.</title>
        <authorList>
            <person name="Deng Y."/>
            <person name="Zhang Y.Q."/>
        </authorList>
    </citation>
    <scope>NUCLEOTIDE SEQUENCE [LARGE SCALE GENOMIC DNA]</scope>
    <source>
        <strain evidence="9 10">CPCC 101601</strain>
    </source>
</reference>
<evidence type="ECO:0000256" key="6">
    <source>
        <dbReference type="ARBA" id="ARBA00023125"/>
    </source>
</evidence>
<accession>A0ABU0VWK4</accession>
<evidence type="ECO:0000256" key="7">
    <source>
        <dbReference type="ARBA" id="ARBA00023239"/>
    </source>
</evidence>
<organism evidence="9 10">
    <name type="scientific">Pseudogemmobacter lacusdianii</name>
    <dbReference type="NCBI Taxonomy" id="3069608"/>
    <lineage>
        <taxon>Bacteria</taxon>
        <taxon>Pseudomonadati</taxon>
        <taxon>Pseudomonadota</taxon>
        <taxon>Alphaproteobacteria</taxon>
        <taxon>Rhodobacterales</taxon>
        <taxon>Paracoccaceae</taxon>
        <taxon>Pseudogemmobacter</taxon>
    </lineage>
</organism>
<keyword evidence="4 8" id="KW-0378">Hydrolase</keyword>
<comment type="caution">
    <text evidence="9">The sequence shown here is derived from an EMBL/GenBank/DDBJ whole genome shotgun (WGS) entry which is preliminary data.</text>
</comment>
<name>A0ABU0VWK4_9RHOB</name>
<keyword evidence="5" id="KW-0190">Covalent protein-DNA linkage</keyword>
<dbReference type="SUPFAM" id="SSF143081">
    <property type="entry name" value="BB1717-like"/>
    <property type="match status" value="1"/>
</dbReference>
<dbReference type="RefSeq" id="WP_306679263.1">
    <property type="nucleotide sequence ID" value="NZ_JAVDBT010000003.1"/>
</dbReference>
<evidence type="ECO:0000256" key="5">
    <source>
        <dbReference type="ARBA" id="ARBA00023124"/>
    </source>
</evidence>
<keyword evidence="7" id="KW-0456">Lyase</keyword>
<dbReference type="PANTHER" id="PTHR13604:SF0">
    <property type="entry name" value="ABASIC SITE PROCESSING PROTEIN HMCES"/>
    <property type="match status" value="1"/>
</dbReference>
<keyword evidence="6" id="KW-0238">DNA-binding</keyword>
<evidence type="ECO:0000313" key="9">
    <source>
        <dbReference type="EMBL" id="MDQ2065575.1"/>
    </source>
</evidence>
<evidence type="ECO:0000256" key="3">
    <source>
        <dbReference type="ARBA" id="ARBA00022763"/>
    </source>
</evidence>
<gene>
    <name evidence="9" type="ORF">Q9295_04265</name>
</gene>
<dbReference type="Pfam" id="PF02586">
    <property type="entry name" value="SRAP"/>
    <property type="match status" value="1"/>
</dbReference>
<evidence type="ECO:0000256" key="1">
    <source>
        <dbReference type="ARBA" id="ARBA00008136"/>
    </source>
</evidence>
<sequence>MCGRFVDPNLQSLGLDTSWLKLNPIPRRFNVKPTNEVVILGKTPPEPMLARWGLIPSWFKGDEAKEWKATTFNARFEEAKEKPTFRNVWKHGRCLIPAAGFYEWTGEKSKRQPNFIQSAGNEDVLFFAGLASRWRDLLTCTILTRAANDSMAGLHHRMPVILNAEERDVWLGGSEEPDLGAEVKLRHHPVQPFGLLDDGPELIEPFAAPRAGLL</sequence>
<keyword evidence="3" id="KW-0227">DNA damage</keyword>
<protein>
    <recommendedName>
        <fullName evidence="8">Abasic site processing protein</fullName>
        <ecNumber evidence="8">3.4.-.-</ecNumber>
    </recommendedName>
</protein>
<dbReference type="EMBL" id="JAVDBT010000003">
    <property type="protein sequence ID" value="MDQ2065575.1"/>
    <property type="molecule type" value="Genomic_DNA"/>
</dbReference>
<dbReference type="Gene3D" id="3.90.1680.10">
    <property type="entry name" value="SOS response associated peptidase-like"/>
    <property type="match status" value="1"/>
</dbReference>
<dbReference type="InterPro" id="IPR003738">
    <property type="entry name" value="SRAP"/>
</dbReference>
<dbReference type="Proteomes" id="UP001239680">
    <property type="component" value="Unassembled WGS sequence"/>
</dbReference>
<evidence type="ECO:0000256" key="2">
    <source>
        <dbReference type="ARBA" id="ARBA00022670"/>
    </source>
</evidence>
<evidence type="ECO:0000313" key="10">
    <source>
        <dbReference type="Proteomes" id="UP001239680"/>
    </source>
</evidence>
<dbReference type="InterPro" id="IPR036590">
    <property type="entry name" value="SRAP-like"/>
</dbReference>